<name>A0AC34Q9Q2_9BILA</name>
<evidence type="ECO:0000313" key="2">
    <source>
        <dbReference type="WBParaSite" id="JU765_v2.g14352.t1"/>
    </source>
</evidence>
<sequence length="64" mass="6720">MKVFVVIIVTILTARIAGSKYGRVNPNDLSNLTTTTTSPETKPTTASPDTKPTTASPDTKPTTA</sequence>
<accession>A0AC34Q9Q2</accession>
<organism evidence="1 2">
    <name type="scientific">Panagrolaimus sp. JU765</name>
    <dbReference type="NCBI Taxonomy" id="591449"/>
    <lineage>
        <taxon>Eukaryota</taxon>
        <taxon>Metazoa</taxon>
        <taxon>Ecdysozoa</taxon>
        <taxon>Nematoda</taxon>
        <taxon>Chromadorea</taxon>
        <taxon>Rhabditida</taxon>
        <taxon>Tylenchina</taxon>
        <taxon>Panagrolaimomorpha</taxon>
        <taxon>Panagrolaimoidea</taxon>
        <taxon>Panagrolaimidae</taxon>
        <taxon>Panagrolaimus</taxon>
    </lineage>
</organism>
<reference evidence="2" key="1">
    <citation type="submission" date="2022-11" db="UniProtKB">
        <authorList>
            <consortium name="WormBaseParasite"/>
        </authorList>
    </citation>
    <scope>IDENTIFICATION</scope>
</reference>
<dbReference type="Proteomes" id="UP000887576">
    <property type="component" value="Unplaced"/>
</dbReference>
<evidence type="ECO:0000313" key="1">
    <source>
        <dbReference type="Proteomes" id="UP000887576"/>
    </source>
</evidence>
<dbReference type="WBParaSite" id="JU765_v2.g14352.t1">
    <property type="protein sequence ID" value="JU765_v2.g14352.t1"/>
    <property type="gene ID" value="JU765_v2.g14352"/>
</dbReference>
<protein>
    <submittedName>
        <fullName evidence="2">Uncharacterized protein</fullName>
    </submittedName>
</protein>
<proteinExistence type="predicted"/>